<comment type="subcellular location">
    <subcellularLocation>
        <location evidence="1 8">Cell membrane</location>
        <topology evidence="1 8">Multi-pass membrane protein</topology>
    </subcellularLocation>
</comment>
<keyword evidence="4" id="KW-1003">Cell membrane</keyword>
<feature type="transmembrane region" description="Helical" evidence="8">
    <location>
        <begin position="28"/>
        <end position="50"/>
    </location>
</feature>
<feature type="transmembrane region" description="Helical" evidence="8">
    <location>
        <begin position="113"/>
        <end position="137"/>
    </location>
</feature>
<dbReference type="Pfam" id="PF00528">
    <property type="entry name" value="BPD_transp_1"/>
    <property type="match status" value="1"/>
</dbReference>
<evidence type="ECO:0000313" key="11">
    <source>
        <dbReference type="Proteomes" id="UP000199205"/>
    </source>
</evidence>
<feature type="transmembrane region" description="Helical" evidence="8">
    <location>
        <begin position="266"/>
        <end position="287"/>
    </location>
</feature>
<dbReference type="GO" id="GO:0005886">
    <property type="term" value="C:plasma membrane"/>
    <property type="evidence" value="ECO:0007669"/>
    <property type="project" value="UniProtKB-SubCell"/>
</dbReference>
<keyword evidence="7 8" id="KW-0472">Membrane</keyword>
<dbReference type="Proteomes" id="UP000199205">
    <property type="component" value="Unassembled WGS sequence"/>
</dbReference>
<evidence type="ECO:0000256" key="2">
    <source>
        <dbReference type="ARBA" id="ARBA00007069"/>
    </source>
</evidence>
<feature type="transmembrane region" description="Helical" evidence="8">
    <location>
        <begin position="168"/>
        <end position="189"/>
    </location>
</feature>
<keyword evidence="6 8" id="KW-1133">Transmembrane helix</keyword>
<evidence type="ECO:0000256" key="1">
    <source>
        <dbReference type="ARBA" id="ARBA00004651"/>
    </source>
</evidence>
<reference evidence="10 11" key="1">
    <citation type="submission" date="2016-08" db="EMBL/GenBank/DDBJ databases">
        <authorList>
            <person name="Seilhamer J.J."/>
        </authorList>
    </citation>
    <scope>NUCLEOTIDE SEQUENCE [LARGE SCALE GENOMIC DNA]</scope>
    <source>
        <strain evidence="10 11">P1-7</strain>
    </source>
</reference>
<dbReference type="PANTHER" id="PTHR42929:SF5">
    <property type="entry name" value="ABC TRANSPORTER PERMEASE PROTEIN"/>
    <property type="match status" value="1"/>
</dbReference>
<dbReference type="EMBL" id="FMAF01000015">
    <property type="protein sequence ID" value="SCB42361.1"/>
    <property type="molecule type" value="Genomic_DNA"/>
</dbReference>
<keyword evidence="5 8" id="KW-0812">Transmembrane</keyword>
<name>A0A1C3WQW3_9HYPH</name>
<evidence type="ECO:0000256" key="5">
    <source>
        <dbReference type="ARBA" id="ARBA00022692"/>
    </source>
</evidence>
<accession>A0A1C3WQW3</accession>
<dbReference type="InterPro" id="IPR035906">
    <property type="entry name" value="MetI-like_sf"/>
</dbReference>
<evidence type="ECO:0000256" key="4">
    <source>
        <dbReference type="ARBA" id="ARBA00022475"/>
    </source>
</evidence>
<dbReference type="GO" id="GO:0055085">
    <property type="term" value="P:transmembrane transport"/>
    <property type="evidence" value="ECO:0007669"/>
    <property type="project" value="InterPro"/>
</dbReference>
<evidence type="ECO:0000313" key="10">
    <source>
        <dbReference type="EMBL" id="SCB42361.1"/>
    </source>
</evidence>
<feature type="transmembrane region" description="Helical" evidence="8">
    <location>
        <begin position="76"/>
        <end position="101"/>
    </location>
</feature>
<dbReference type="Gene3D" id="1.10.3720.10">
    <property type="entry name" value="MetI-like"/>
    <property type="match status" value="1"/>
</dbReference>
<dbReference type="SUPFAM" id="SSF161098">
    <property type="entry name" value="MetI-like"/>
    <property type="match status" value="1"/>
</dbReference>
<dbReference type="AlphaFoldDB" id="A0A1C3WQW3"/>
<evidence type="ECO:0000259" key="9">
    <source>
        <dbReference type="PROSITE" id="PS50928"/>
    </source>
</evidence>
<dbReference type="OrthoDB" id="9807047at2"/>
<gene>
    <name evidence="10" type="ORF">GA0061101_11590</name>
</gene>
<feature type="domain" description="ABC transmembrane type-1" evidence="9">
    <location>
        <begin position="81"/>
        <end position="287"/>
    </location>
</feature>
<comment type="similarity">
    <text evidence="2">Belongs to the binding-protein-dependent transport system permease family. CysTW subfamily.</text>
</comment>
<dbReference type="CDD" id="cd06261">
    <property type="entry name" value="TM_PBP2"/>
    <property type="match status" value="1"/>
</dbReference>
<evidence type="ECO:0000256" key="8">
    <source>
        <dbReference type="RuleBase" id="RU363032"/>
    </source>
</evidence>
<dbReference type="InterPro" id="IPR000515">
    <property type="entry name" value="MetI-like"/>
</dbReference>
<evidence type="ECO:0000256" key="3">
    <source>
        <dbReference type="ARBA" id="ARBA00022448"/>
    </source>
</evidence>
<feature type="transmembrane region" description="Helical" evidence="8">
    <location>
        <begin position="210"/>
        <end position="239"/>
    </location>
</feature>
<proteinExistence type="inferred from homology"/>
<dbReference type="RefSeq" id="WP_092575341.1">
    <property type="nucleotide sequence ID" value="NZ_FMAF01000015.1"/>
</dbReference>
<keyword evidence="3 8" id="KW-0813">Transport</keyword>
<sequence length="301" mass="32216">MTLPASPSTATNQLRPATWMRPGSARHYAAISSWLLVLPLLAIYAIGFLYPLTKLITLSFIGGLFANYGRLLDDPLYAAVLANTVGIATAVTVSCVFIGYPVALAMARLKGRLALVIAACVFIPLWTSVLIRSYAWIVLLQRHGIVNSLLVATNLTDGPLKLLYTQGAVVLAMTHVLLPFVIVPIFSTLQMLPQDYARAARNLGAGAIRTFLFVTLPLSLPGVFAGATMCFVLALGFYITPALVGGPGSMLMANLIGQQTTVLLDWPFAAALSTVLLAMTIVFIVVFRKALSFSKGFSSVH</sequence>
<dbReference type="PROSITE" id="PS50928">
    <property type="entry name" value="ABC_TM1"/>
    <property type="match status" value="1"/>
</dbReference>
<dbReference type="PANTHER" id="PTHR42929">
    <property type="entry name" value="INNER MEMBRANE ABC TRANSPORTER PERMEASE PROTEIN YDCU-RELATED-RELATED"/>
    <property type="match status" value="1"/>
</dbReference>
<evidence type="ECO:0000256" key="7">
    <source>
        <dbReference type="ARBA" id="ARBA00023136"/>
    </source>
</evidence>
<organism evidence="10 11">
    <name type="scientific">Rhizobium lusitanum</name>
    <dbReference type="NCBI Taxonomy" id="293958"/>
    <lineage>
        <taxon>Bacteria</taxon>
        <taxon>Pseudomonadati</taxon>
        <taxon>Pseudomonadota</taxon>
        <taxon>Alphaproteobacteria</taxon>
        <taxon>Hyphomicrobiales</taxon>
        <taxon>Rhizobiaceae</taxon>
        <taxon>Rhizobium/Agrobacterium group</taxon>
        <taxon>Rhizobium</taxon>
    </lineage>
</organism>
<protein>
    <submittedName>
        <fullName evidence="10">Mannopine transport system permease protein</fullName>
    </submittedName>
</protein>
<evidence type="ECO:0000256" key="6">
    <source>
        <dbReference type="ARBA" id="ARBA00022989"/>
    </source>
</evidence>